<dbReference type="PRINTS" id="PR00502">
    <property type="entry name" value="NUDIXFAMILY"/>
</dbReference>
<evidence type="ECO:0000313" key="6">
    <source>
        <dbReference type="Proteomes" id="UP000247150"/>
    </source>
</evidence>
<dbReference type="InterPro" id="IPR000086">
    <property type="entry name" value="NUDIX_hydrolase_dom"/>
</dbReference>
<dbReference type="EMBL" id="QGTW01000011">
    <property type="protein sequence ID" value="PWW26224.1"/>
    <property type="molecule type" value="Genomic_DNA"/>
</dbReference>
<dbReference type="Proteomes" id="UP000247150">
    <property type="component" value="Unassembled WGS sequence"/>
</dbReference>
<accession>A0A2V2ZQC5</accession>
<evidence type="ECO:0000256" key="3">
    <source>
        <dbReference type="RuleBase" id="RU003476"/>
    </source>
</evidence>
<dbReference type="OrthoDB" id="9131041at2"/>
<comment type="caution">
    <text evidence="5">The sequence shown here is derived from an EMBL/GenBank/DDBJ whole genome shotgun (WGS) entry which is preliminary data.</text>
</comment>
<dbReference type="RefSeq" id="WP_110066384.1">
    <property type="nucleotide sequence ID" value="NZ_QGTW01000011.1"/>
</dbReference>
<dbReference type="Pfam" id="PF00293">
    <property type="entry name" value="NUDIX"/>
    <property type="match status" value="1"/>
</dbReference>
<dbReference type="CDD" id="cd04665">
    <property type="entry name" value="NUDIX_RppH"/>
    <property type="match status" value="1"/>
</dbReference>
<dbReference type="PROSITE" id="PS51462">
    <property type="entry name" value="NUDIX"/>
    <property type="match status" value="1"/>
</dbReference>
<name>A0A2V2ZQC5_9BACI</name>
<dbReference type="InterPro" id="IPR020476">
    <property type="entry name" value="Nudix_hydrolase"/>
</dbReference>
<evidence type="ECO:0000259" key="4">
    <source>
        <dbReference type="PROSITE" id="PS51462"/>
    </source>
</evidence>
<evidence type="ECO:0000313" key="5">
    <source>
        <dbReference type="EMBL" id="PWW26224.1"/>
    </source>
</evidence>
<dbReference type="InterPro" id="IPR020084">
    <property type="entry name" value="NUDIX_hydrolase_CS"/>
</dbReference>
<dbReference type="NCBIfam" id="TIGR02705">
    <property type="entry name" value="nudix_YtkD"/>
    <property type="match status" value="1"/>
</dbReference>
<comment type="cofactor">
    <cofactor evidence="1">
        <name>Mg(2+)</name>
        <dbReference type="ChEBI" id="CHEBI:18420"/>
    </cofactor>
</comment>
<dbReference type="PANTHER" id="PTHR43046">
    <property type="entry name" value="GDP-MANNOSE MANNOSYL HYDROLASE"/>
    <property type="match status" value="1"/>
</dbReference>
<dbReference type="SUPFAM" id="SSF55811">
    <property type="entry name" value="Nudix"/>
    <property type="match status" value="1"/>
</dbReference>
<comment type="similarity">
    <text evidence="3">Belongs to the Nudix hydrolase family.</text>
</comment>
<proteinExistence type="inferred from homology"/>
<dbReference type="AlphaFoldDB" id="A0A2V2ZQC5"/>
<gene>
    <name evidence="5" type="ORF">DFO73_111165</name>
</gene>
<dbReference type="GO" id="GO:0016787">
    <property type="term" value="F:hydrolase activity"/>
    <property type="evidence" value="ECO:0007669"/>
    <property type="project" value="UniProtKB-KW"/>
</dbReference>
<dbReference type="PROSITE" id="PS00893">
    <property type="entry name" value="NUDIX_BOX"/>
    <property type="match status" value="1"/>
</dbReference>
<dbReference type="InterPro" id="IPR015797">
    <property type="entry name" value="NUDIX_hydrolase-like_dom_sf"/>
</dbReference>
<evidence type="ECO:0000256" key="2">
    <source>
        <dbReference type="ARBA" id="ARBA00022801"/>
    </source>
</evidence>
<keyword evidence="2 3" id="KW-0378">Hydrolase</keyword>
<dbReference type="PANTHER" id="PTHR43046:SF14">
    <property type="entry name" value="MUTT_NUDIX FAMILY PROTEIN"/>
    <property type="match status" value="1"/>
</dbReference>
<dbReference type="Gene3D" id="3.90.79.10">
    <property type="entry name" value="Nucleoside Triphosphate Pyrophosphohydrolase"/>
    <property type="match status" value="1"/>
</dbReference>
<sequence length="159" mass="18578">METFFDANGGEVRLSFKKGAFDKEPKHVLVICRFEGRWLLTNHKERGWEFPGGKAERGESLEDAARREVFEETGAILKSLEFIGEYEVCKENDRFVKAVFYGKTGKVEKKNQYFETNGPVLVEGDLLTQRWEEQYSFIMQDRVIERTLERILEKNKNGN</sequence>
<feature type="domain" description="Nudix hydrolase" evidence="4">
    <location>
        <begin position="11"/>
        <end position="145"/>
    </location>
</feature>
<reference evidence="5 6" key="1">
    <citation type="submission" date="2018-05" db="EMBL/GenBank/DDBJ databases">
        <title>Freshwater and sediment microbial communities from various areas in North America, analyzing microbe dynamics in response to fracking.</title>
        <authorList>
            <person name="Lamendella R."/>
        </authorList>
    </citation>
    <scope>NUCLEOTIDE SEQUENCE [LARGE SCALE GENOMIC DNA]</scope>
    <source>
        <strain evidence="5 6">15_TX</strain>
    </source>
</reference>
<protein>
    <submittedName>
        <fullName evidence="5">8-oxo-dGTP diphosphatase</fullName>
    </submittedName>
</protein>
<organism evidence="5 6">
    <name type="scientific">Cytobacillus oceanisediminis</name>
    <dbReference type="NCBI Taxonomy" id="665099"/>
    <lineage>
        <taxon>Bacteria</taxon>
        <taxon>Bacillati</taxon>
        <taxon>Bacillota</taxon>
        <taxon>Bacilli</taxon>
        <taxon>Bacillales</taxon>
        <taxon>Bacillaceae</taxon>
        <taxon>Cytobacillus</taxon>
    </lineage>
</organism>
<dbReference type="InterPro" id="IPR014078">
    <property type="entry name" value="Nudix_YtkD"/>
</dbReference>
<evidence type="ECO:0000256" key="1">
    <source>
        <dbReference type="ARBA" id="ARBA00001946"/>
    </source>
</evidence>